<keyword evidence="3" id="KW-0378">Hydrolase</keyword>
<dbReference type="PANTHER" id="PTHR23339">
    <property type="entry name" value="TYROSINE SPECIFIC PROTEIN PHOSPHATASE AND DUAL SPECIFICITY PROTEIN PHOSPHATASE"/>
    <property type="match status" value="1"/>
</dbReference>
<dbReference type="PROSITE" id="PS50054">
    <property type="entry name" value="TYR_PHOSPHATASE_DUAL"/>
    <property type="match status" value="1"/>
</dbReference>
<dbReference type="InterPro" id="IPR029260">
    <property type="entry name" value="DSPn"/>
</dbReference>
<evidence type="ECO:0000256" key="1">
    <source>
        <dbReference type="ARBA" id="ARBA00007315"/>
    </source>
</evidence>
<keyword evidence="9" id="KW-1185">Reference proteome</keyword>
<evidence type="ECO:0000259" key="7">
    <source>
        <dbReference type="PROSITE" id="PS50056"/>
    </source>
</evidence>
<dbReference type="InterPro" id="IPR044506">
    <property type="entry name" value="CDC14_C"/>
</dbReference>
<dbReference type="InterPro" id="IPR016130">
    <property type="entry name" value="Tyr_Pase_AS"/>
</dbReference>
<evidence type="ECO:0000256" key="4">
    <source>
        <dbReference type="ARBA" id="ARBA00022912"/>
    </source>
</evidence>
<dbReference type="CDD" id="cd17657">
    <property type="entry name" value="CDC14_N"/>
    <property type="match status" value="1"/>
</dbReference>
<comment type="similarity">
    <text evidence="1">Belongs to the protein-tyrosine phosphatase family. Non-receptor class CDC14 subfamily.</text>
</comment>
<dbReference type="EMBL" id="JBGBPQ010000005">
    <property type="protein sequence ID" value="KAL1523739.1"/>
    <property type="molecule type" value="Genomic_DNA"/>
</dbReference>
<dbReference type="Pfam" id="PF14671">
    <property type="entry name" value="DSPn"/>
    <property type="match status" value="1"/>
</dbReference>
<dbReference type="FunFam" id="3.90.190.10:FF:000006">
    <property type="entry name" value="Dual specificity protein phosphatase CDC14B"/>
    <property type="match status" value="1"/>
</dbReference>
<proteinExistence type="inferred from homology"/>
<dbReference type="InterPro" id="IPR000387">
    <property type="entry name" value="Tyr_Pase_dom"/>
</dbReference>
<feature type="region of interest" description="Disordered" evidence="5">
    <location>
        <begin position="413"/>
        <end position="477"/>
    </location>
</feature>
<dbReference type="CDD" id="cd14499">
    <property type="entry name" value="CDC14_C"/>
    <property type="match status" value="1"/>
</dbReference>
<comment type="caution">
    <text evidence="8">The sequence shown here is derived from an EMBL/GenBank/DDBJ whole genome shotgun (WGS) entry which is preliminary data.</text>
</comment>
<accession>A0AB34JNW4</accession>
<evidence type="ECO:0000256" key="5">
    <source>
        <dbReference type="SAM" id="MobiDB-lite"/>
    </source>
</evidence>
<dbReference type="Gene3D" id="3.90.190.10">
    <property type="entry name" value="Protein tyrosine phosphatase superfamily"/>
    <property type="match status" value="2"/>
</dbReference>
<dbReference type="InterPro" id="IPR029021">
    <property type="entry name" value="Prot-tyrosine_phosphatase-like"/>
</dbReference>
<dbReference type="GO" id="GO:0004725">
    <property type="term" value="F:protein tyrosine phosphatase activity"/>
    <property type="evidence" value="ECO:0007669"/>
    <property type="project" value="UniProtKB-EC"/>
</dbReference>
<dbReference type="SMART" id="SM00404">
    <property type="entry name" value="PTPc_motif"/>
    <property type="match status" value="1"/>
</dbReference>
<dbReference type="SUPFAM" id="SSF52799">
    <property type="entry name" value="(Phosphotyrosine protein) phosphatases II"/>
    <property type="match status" value="2"/>
</dbReference>
<feature type="compositionally biased region" description="Low complexity" evidence="5">
    <location>
        <begin position="454"/>
        <end position="477"/>
    </location>
</feature>
<sequence>MFVTCLEKPKSPPPPPPFLSFLRPTHPTPFRSPRLSSLSVSAPGQDCSFFIRSVRLSSAEVMAGASEKVEILPGRYYWMCSRTCPSDTSDAHYFSTDDLLIYDPYYGDFGPLNISLVCRYCRMMQAKMSDPKLEGKSIYHVCKPQSDTRANTVLLCCCFLLLYYDRTAEQAFSHFEGLKPALVPFRDASLGPPSFNLTVLHCLMGLSRAVQFGWYNKDTFDPDEYEHYERVENGDFNWIVPGKFLAFSGPTQTPIAYVDGVKTNTPETYFEYFKNNNVTGIVRFNNKVYDRKKFVDAGLNHYDMYFADGGNPTEAILKRFLEVSESEKGALAIHCKAGLGRTGTLISLYLMKHYGLTCPEVIAWLRLCRPGSVIGPQQNFLQEMEKRMWREGELHRRKPQGGQSAGEDLNTQMRSCAVSSSPSSPSNSANSAKAPTSPTRTSKASPGFSLGGLRSSPSRTTPTSPSSKSKGPSFLKR</sequence>
<protein>
    <recommendedName>
        <fullName evidence="2">protein-tyrosine-phosphatase</fullName>
        <ecNumber evidence="2">3.1.3.48</ecNumber>
    </recommendedName>
</protein>
<feature type="domain" description="Tyrosine specific protein phosphatases" evidence="7">
    <location>
        <begin position="318"/>
        <end position="380"/>
    </location>
</feature>
<keyword evidence="4" id="KW-0904">Protein phosphatase</keyword>
<evidence type="ECO:0000256" key="2">
    <source>
        <dbReference type="ARBA" id="ARBA00013064"/>
    </source>
</evidence>
<organism evidence="8 9">
    <name type="scientific">Prymnesium parvum</name>
    <name type="common">Toxic golden alga</name>
    <dbReference type="NCBI Taxonomy" id="97485"/>
    <lineage>
        <taxon>Eukaryota</taxon>
        <taxon>Haptista</taxon>
        <taxon>Haptophyta</taxon>
        <taxon>Prymnesiophyceae</taxon>
        <taxon>Prymnesiales</taxon>
        <taxon>Prymnesiaceae</taxon>
        <taxon>Prymnesium</taxon>
    </lineage>
</organism>
<feature type="compositionally biased region" description="Low complexity" evidence="5">
    <location>
        <begin position="415"/>
        <end position="438"/>
    </location>
</feature>
<dbReference type="InterPro" id="IPR050561">
    <property type="entry name" value="PTP"/>
</dbReference>
<gene>
    <name evidence="8" type="ORF">AB1Y20_018667</name>
</gene>
<dbReference type="PROSITE" id="PS00383">
    <property type="entry name" value="TYR_PHOSPHATASE_1"/>
    <property type="match status" value="1"/>
</dbReference>
<feature type="domain" description="Tyrosine-protein phosphatase" evidence="6">
    <location>
        <begin position="235"/>
        <end position="393"/>
    </location>
</feature>
<evidence type="ECO:0000313" key="9">
    <source>
        <dbReference type="Proteomes" id="UP001515480"/>
    </source>
</evidence>
<evidence type="ECO:0000313" key="8">
    <source>
        <dbReference type="EMBL" id="KAL1523739.1"/>
    </source>
</evidence>
<dbReference type="AlphaFoldDB" id="A0AB34JNW4"/>
<dbReference type="InterPro" id="IPR003595">
    <property type="entry name" value="Tyr_Pase_cat"/>
</dbReference>
<evidence type="ECO:0000256" key="3">
    <source>
        <dbReference type="ARBA" id="ARBA00022801"/>
    </source>
</evidence>
<dbReference type="EC" id="3.1.3.48" evidence="2"/>
<dbReference type="Proteomes" id="UP001515480">
    <property type="component" value="Unassembled WGS sequence"/>
</dbReference>
<dbReference type="Pfam" id="PF22785">
    <property type="entry name" value="Tc-R-P"/>
    <property type="match status" value="1"/>
</dbReference>
<name>A0AB34JNW4_PRYPA</name>
<reference evidence="8 9" key="1">
    <citation type="journal article" date="2024" name="Science">
        <title>Giant polyketide synthase enzymes in the biosynthesis of giant marine polyether toxins.</title>
        <authorList>
            <person name="Fallon T.R."/>
            <person name="Shende V.V."/>
            <person name="Wierzbicki I.H."/>
            <person name="Pendleton A.L."/>
            <person name="Watervoot N.F."/>
            <person name="Auber R.P."/>
            <person name="Gonzalez D.J."/>
            <person name="Wisecaver J.H."/>
            <person name="Moore B.S."/>
        </authorList>
    </citation>
    <scope>NUCLEOTIDE SEQUENCE [LARGE SCALE GENOMIC DNA]</scope>
    <source>
        <strain evidence="8 9">12B1</strain>
    </source>
</reference>
<evidence type="ECO:0000259" key="6">
    <source>
        <dbReference type="PROSITE" id="PS50054"/>
    </source>
</evidence>
<dbReference type="InterPro" id="IPR020422">
    <property type="entry name" value="TYR_PHOSPHATASE_DUAL_dom"/>
</dbReference>
<dbReference type="PROSITE" id="PS50056">
    <property type="entry name" value="TYR_PHOSPHATASE_2"/>
    <property type="match status" value="1"/>
</dbReference>